<dbReference type="Proteomes" id="UP000014073">
    <property type="component" value="Unassembled WGS sequence"/>
</dbReference>
<organism evidence="1 2">
    <name type="scientific">Phocaeicola coprophilus DSM 18228 = JCM 13818</name>
    <dbReference type="NCBI Taxonomy" id="547042"/>
    <lineage>
        <taxon>Bacteria</taxon>
        <taxon>Pseudomonadati</taxon>
        <taxon>Bacteroidota</taxon>
        <taxon>Bacteroidia</taxon>
        <taxon>Bacteroidales</taxon>
        <taxon>Bacteroidaceae</taxon>
        <taxon>Phocaeicola</taxon>
    </lineage>
</organism>
<proteinExistence type="predicted"/>
<accession>S0F3Y6</accession>
<dbReference type="EMBL" id="ACBW01000004">
    <property type="protein sequence ID" value="EEF74568.1"/>
    <property type="molecule type" value="Genomic_DNA"/>
</dbReference>
<evidence type="ECO:0000313" key="1">
    <source>
        <dbReference type="EMBL" id="EEF74568.1"/>
    </source>
</evidence>
<gene>
    <name evidence="1" type="ORF">BACCOPRO_00027</name>
</gene>
<reference evidence="1 2" key="1">
    <citation type="submission" date="2008-12" db="EMBL/GenBank/DDBJ databases">
        <authorList>
            <person name="Fulton L."/>
            <person name="Clifton S."/>
            <person name="Fulton B."/>
            <person name="Xu J."/>
            <person name="Minx P."/>
            <person name="Pepin K.H."/>
            <person name="Johnson M."/>
            <person name="Bhonagiri V."/>
            <person name="Nash W.E."/>
            <person name="Mardis E.R."/>
            <person name="Wilson R.K."/>
        </authorList>
    </citation>
    <scope>NUCLEOTIDE SEQUENCE [LARGE SCALE GENOMIC DNA]</scope>
    <source>
        <strain evidence="1 2">DSM 18228</strain>
    </source>
</reference>
<sequence length="39" mass="4767">MPEKCQREDMNEYRQMDFVNGCQRVSTLMAIWIVLIFNR</sequence>
<name>S0F3Y6_9BACT</name>
<comment type="caution">
    <text evidence="1">The sequence shown here is derived from an EMBL/GenBank/DDBJ whole genome shotgun (WGS) entry which is preliminary data.</text>
</comment>
<dbReference type="AlphaFoldDB" id="S0F3Y6"/>
<dbReference type="HOGENOM" id="CLU_3304575_0_0_10"/>
<protein>
    <submittedName>
        <fullName evidence="1">Uncharacterized protein</fullName>
    </submittedName>
</protein>
<evidence type="ECO:0000313" key="2">
    <source>
        <dbReference type="Proteomes" id="UP000014073"/>
    </source>
</evidence>
<keyword evidence="2" id="KW-1185">Reference proteome</keyword>